<dbReference type="Proteomes" id="UP000094527">
    <property type="component" value="Unassembled WGS sequence"/>
</dbReference>
<keyword evidence="10" id="KW-1185">Reference proteome</keyword>
<dbReference type="PANTHER" id="PTHR11005">
    <property type="entry name" value="LYSOSOMAL ACID LIPASE-RELATED"/>
    <property type="match status" value="1"/>
</dbReference>
<feature type="signal peptide" evidence="7">
    <location>
        <begin position="1"/>
        <end position="25"/>
    </location>
</feature>
<dbReference type="OMA" id="WHEDIDM"/>
<evidence type="ECO:0000256" key="1">
    <source>
        <dbReference type="ARBA" id="ARBA00010701"/>
    </source>
</evidence>
<dbReference type="Gene3D" id="3.40.50.1820">
    <property type="entry name" value="alpha/beta hydrolase"/>
    <property type="match status" value="1"/>
</dbReference>
<feature type="chain" id="PRO_5008903613" evidence="7">
    <location>
        <begin position="26"/>
        <end position="420"/>
    </location>
</feature>
<dbReference type="STRING" id="48709.A0A1D2M899"/>
<dbReference type="InterPro" id="IPR029058">
    <property type="entry name" value="AB_hydrolase_fold"/>
</dbReference>
<evidence type="ECO:0000256" key="3">
    <source>
        <dbReference type="ARBA" id="ARBA00022801"/>
    </source>
</evidence>
<sequence length="420" mass="47214">MGSKLLSLSFLVYSITLLFQCQVGAEILVDIEKLIENTNQTALIASHGAIPNVGPPPDEETIRKKAPPQAEELARLAGYALESHKLTTPDGYNLVIHRLLPQEPALGNLFQDGNQTNKTVVLLQHGIAQSSSEWLINESGKSLAMVLVDNGYDVWLGNARGNKYSNSHVTIRENTMEYYNFTFHEVGKYDIPATIDLILKVTEQPHLNYIGCSIGATNFFVAMSAHIRNMQSRPFYGRFKSPCVPQSHPNTNQGCFNKTSSDANKPRTLPNMINSQIGKLCFWRQLSETFVTAFTKCWMILDSEHLDALWKYIPTTTSSKTFIHLLQLMTNEELFEEYDFGPDGNAKRYGSGIPPEYDLSKVRTPVVIFTGKGEMFSTSQDIEVLKRALPYMVRHIEADSSFKVHTDFTHGVNAHEQIFK</sequence>
<dbReference type="PIRSF" id="PIRSF000862">
    <property type="entry name" value="Steryl_ester_lip"/>
    <property type="match status" value="1"/>
</dbReference>
<dbReference type="InterPro" id="IPR025483">
    <property type="entry name" value="Lipase_euk"/>
</dbReference>
<dbReference type="AlphaFoldDB" id="A0A1D2M899"/>
<proteinExistence type="inferred from homology"/>
<evidence type="ECO:0000256" key="5">
    <source>
        <dbReference type="ARBA" id="ARBA00023098"/>
    </source>
</evidence>
<comment type="caution">
    <text evidence="9">The sequence shown here is derived from an EMBL/GenBank/DDBJ whole genome shotgun (WGS) entry which is preliminary data.</text>
</comment>
<dbReference type="Pfam" id="PF04083">
    <property type="entry name" value="Abhydro_lipase"/>
    <property type="match status" value="1"/>
</dbReference>
<dbReference type="OrthoDB" id="9974421at2759"/>
<name>A0A1D2M899_ORCCI</name>
<dbReference type="GO" id="GO:0016042">
    <property type="term" value="P:lipid catabolic process"/>
    <property type="evidence" value="ECO:0007669"/>
    <property type="project" value="UniProtKB-KW"/>
</dbReference>
<evidence type="ECO:0000259" key="8">
    <source>
        <dbReference type="Pfam" id="PF04083"/>
    </source>
</evidence>
<organism evidence="9 10">
    <name type="scientific">Orchesella cincta</name>
    <name type="common">Springtail</name>
    <name type="synonym">Podura cincta</name>
    <dbReference type="NCBI Taxonomy" id="48709"/>
    <lineage>
        <taxon>Eukaryota</taxon>
        <taxon>Metazoa</taxon>
        <taxon>Ecdysozoa</taxon>
        <taxon>Arthropoda</taxon>
        <taxon>Hexapoda</taxon>
        <taxon>Collembola</taxon>
        <taxon>Entomobryomorpha</taxon>
        <taxon>Entomobryoidea</taxon>
        <taxon>Orchesellidae</taxon>
        <taxon>Orchesellinae</taxon>
        <taxon>Orchesella</taxon>
    </lineage>
</organism>
<evidence type="ECO:0000256" key="7">
    <source>
        <dbReference type="SAM" id="SignalP"/>
    </source>
</evidence>
<dbReference type="InterPro" id="IPR006693">
    <property type="entry name" value="AB_hydrolase_lipase"/>
</dbReference>
<protein>
    <submittedName>
        <fullName evidence="9">Lipase member N</fullName>
    </submittedName>
</protein>
<accession>A0A1D2M899</accession>
<dbReference type="SUPFAM" id="SSF53474">
    <property type="entry name" value="alpha/beta-Hydrolases"/>
    <property type="match status" value="1"/>
</dbReference>
<keyword evidence="2 7" id="KW-0732">Signal</keyword>
<dbReference type="GO" id="GO:0016788">
    <property type="term" value="F:hydrolase activity, acting on ester bonds"/>
    <property type="evidence" value="ECO:0007669"/>
    <property type="project" value="InterPro"/>
</dbReference>
<keyword evidence="6" id="KW-0325">Glycoprotein</keyword>
<evidence type="ECO:0000313" key="9">
    <source>
        <dbReference type="EMBL" id="ODM89151.1"/>
    </source>
</evidence>
<feature type="domain" description="Partial AB-hydrolase lipase" evidence="8">
    <location>
        <begin position="71"/>
        <end position="137"/>
    </location>
</feature>
<dbReference type="EMBL" id="LJIJ01002861">
    <property type="protein sequence ID" value="ODM89151.1"/>
    <property type="molecule type" value="Genomic_DNA"/>
</dbReference>
<keyword evidence="4" id="KW-0442">Lipid degradation</keyword>
<comment type="similarity">
    <text evidence="1">Belongs to the AB hydrolase superfamily. Lipase family.</text>
</comment>
<evidence type="ECO:0000256" key="2">
    <source>
        <dbReference type="ARBA" id="ARBA00022729"/>
    </source>
</evidence>
<keyword evidence="5" id="KW-0443">Lipid metabolism</keyword>
<evidence type="ECO:0000313" key="10">
    <source>
        <dbReference type="Proteomes" id="UP000094527"/>
    </source>
</evidence>
<evidence type="ECO:0000256" key="4">
    <source>
        <dbReference type="ARBA" id="ARBA00022963"/>
    </source>
</evidence>
<keyword evidence="3" id="KW-0378">Hydrolase</keyword>
<gene>
    <name evidence="9" type="ORF">Ocin01_17533</name>
</gene>
<evidence type="ECO:0000256" key="6">
    <source>
        <dbReference type="ARBA" id="ARBA00023180"/>
    </source>
</evidence>
<feature type="non-terminal residue" evidence="9">
    <location>
        <position position="420"/>
    </location>
</feature>
<reference evidence="9 10" key="1">
    <citation type="journal article" date="2016" name="Genome Biol. Evol.">
        <title>Gene Family Evolution Reflects Adaptation to Soil Environmental Stressors in the Genome of the Collembolan Orchesella cincta.</title>
        <authorList>
            <person name="Faddeeva-Vakhrusheva A."/>
            <person name="Derks M.F."/>
            <person name="Anvar S.Y."/>
            <person name="Agamennone V."/>
            <person name="Suring W."/>
            <person name="Smit S."/>
            <person name="van Straalen N.M."/>
            <person name="Roelofs D."/>
        </authorList>
    </citation>
    <scope>NUCLEOTIDE SEQUENCE [LARGE SCALE GENOMIC DNA]</scope>
    <source>
        <tissue evidence="9">Mixed pool</tissue>
    </source>
</reference>
<dbReference type="FunFam" id="3.40.50.1820:FF:000057">
    <property type="entry name" value="Lipase"/>
    <property type="match status" value="1"/>
</dbReference>